<sequence>MASSTASKRERDRISIKNHPKFRKLLVERNINTAPSPDPGRDRLKKELNNDHPYKPTKDAERLWRADLEKCKKCNEAVYQRTTMMSFLNRHNLGAVLDYACEETWQNDPGSSLPRSNVAEQKKLSKPKPDLAVTFTTELLLPDYEDRLALERLGFLQTHMCPEGREDSQIERAFHFFFVEAKGKGASRDPKEAQLQNLNSASLALHNIYCFMREAGEEARFFEQVRVFSATAAYDHFSVRIHRPDRVNDLKTIYQDYPVKFSFDNWESINPGDAYSSAKTTKIVYHILFDYGVNKLLPLLRDCTRKLLKIKLGQISPPRFHTYYNSLGLRAGTAQQTQQAGNGTNISGSQGKRTADQSFASIASEPRKRLQRMSVMSSQ</sequence>
<dbReference type="AlphaFoldDB" id="A0A6A6E3Z7"/>
<evidence type="ECO:0000259" key="2">
    <source>
        <dbReference type="Pfam" id="PF25545"/>
    </source>
</evidence>
<reference evidence="3" key="1">
    <citation type="journal article" date="2020" name="Stud. Mycol.">
        <title>101 Dothideomycetes genomes: a test case for predicting lifestyles and emergence of pathogens.</title>
        <authorList>
            <person name="Haridas S."/>
            <person name="Albert R."/>
            <person name="Binder M."/>
            <person name="Bloem J."/>
            <person name="Labutti K."/>
            <person name="Salamov A."/>
            <person name="Andreopoulos B."/>
            <person name="Baker S."/>
            <person name="Barry K."/>
            <person name="Bills G."/>
            <person name="Bluhm B."/>
            <person name="Cannon C."/>
            <person name="Castanera R."/>
            <person name="Culley D."/>
            <person name="Daum C."/>
            <person name="Ezra D."/>
            <person name="Gonzalez J."/>
            <person name="Henrissat B."/>
            <person name="Kuo A."/>
            <person name="Liang C."/>
            <person name="Lipzen A."/>
            <person name="Lutzoni F."/>
            <person name="Magnuson J."/>
            <person name="Mondo S."/>
            <person name="Nolan M."/>
            <person name="Ohm R."/>
            <person name="Pangilinan J."/>
            <person name="Park H.-J."/>
            <person name="Ramirez L."/>
            <person name="Alfaro M."/>
            <person name="Sun H."/>
            <person name="Tritt A."/>
            <person name="Yoshinaga Y."/>
            <person name="Zwiers L.-H."/>
            <person name="Turgeon B."/>
            <person name="Goodwin S."/>
            <person name="Spatafora J."/>
            <person name="Crous P."/>
            <person name="Grigoriev I."/>
        </authorList>
    </citation>
    <scope>NUCLEOTIDE SEQUENCE</scope>
    <source>
        <strain evidence="3">CBS 207.26</strain>
    </source>
</reference>
<feature type="region of interest" description="Disordered" evidence="1">
    <location>
        <begin position="1"/>
        <end position="20"/>
    </location>
</feature>
<dbReference type="Proteomes" id="UP000800200">
    <property type="component" value="Unassembled WGS sequence"/>
</dbReference>
<keyword evidence="4" id="KW-1185">Reference proteome</keyword>
<dbReference type="EMBL" id="ML994634">
    <property type="protein sequence ID" value="KAF2185329.1"/>
    <property type="molecule type" value="Genomic_DNA"/>
</dbReference>
<feature type="region of interest" description="Disordered" evidence="1">
    <location>
        <begin position="27"/>
        <end position="56"/>
    </location>
</feature>
<dbReference type="OrthoDB" id="5377772at2759"/>
<organism evidence="3 4">
    <name type="scientific">Zopfia rhizophila CBS 207.26</name>
    <dbReference type="NCBI Taxonomy" id="1314779"/>
    <lineage>
        <taxon>Eukaryota</taxon>
        <taxon>Fungi</taxon>
        <taxon>Dikarya</taxon>
        <taxon>Ascomycota</taxon>
        <taxon>Pezizomycotina</taxon>
        <taxon>Dothideomycetes</taxon>
        <taxon>Dothideomycetes incertae sedis</taxon>
        <taxon>Zopfiaceae</taxon>
        <taxon>Zopfia</taxon>
    </lineage>
</organism>
<dbReference type="InterPro" id="IPR057684">
    <property type="entry name" value="DUF7924"/>
</dbReference>
<dbReference type="Pfam" id="PF25545">
    <property type="entry name" value="DUF7924"/>
    <property type="match status" value="1"/>
</dbReference>
<evidence type="ECO:0000313" key="4">
    <source>
        <dbReference type="Proteomes" id="UP000800200"/>
    </source>
</evidence>
<evidence type="ECO:0000256" key="1">
    <source>
        <dbReference type="SAM" id="MobiDB-lite"/>
    </source>
</evidence>
<feature type="compositionally biased region" description="Polar residues" evidence="1">
    <location>
        <begin position="346"/>
        <end position="361"/>
    </location>
</feature>
<gene>
    <name evidence="3" type="ORF">K469DRAFT_166279</name>
</gene>
<evidence type="ECO:0000313" key="3">
    <source>
        <dbReference type="EMBL" id="KAF2185329.1"/>
    </source>
</evidence>
<feature type="region of interest" description="Disordered" evidence="1">
    <location>
        <begin position="334"/>
        <end position="379"/>
    </location>
</feature>
<feature type="domain" description="DUF7924" evidence="2">
    <location>
        <begin position="115"/>
        <end position="265"/>
    </location>
</feature>
<protein>
    <recommendedName>
        <fullName evidence="2">DUF7924 domain-containing protein</fullName>
    </recommendedName>
</protein>
<feature type="compositionally biased region" description="Low complexity" evidence="1">
    <location>
        <begin position="334"/>
        <end position="345"/>
    </location>
</feature>
<proteinExistence type="predicted"/>
<feature type="compositionally biased region" description="Basic and acidic residues" evidence="1">
    <location>
        <begin position="39"/>
        <end position="56"/>
    </location>
</feature>
<accession>A0A6A6E3Z7</accession>
<name>A0A6A6E3Z7_9PEZI</name>